<feature type="compositionally biased region" description="Basic and acidic residues" evidence="5">
    <location>
        <begin position="332"/>
        <end position="351"/>
    </location>
</feature>
<dbReference type="PANTHER" id="PTHR47683">
    <property type="entry name" value="PSEUDOURIDINE SYNTHASE FAMILY PROTEIN-RELATED"/>
    <property type="match status" value="1"/>
</dbReference>
<feature type="compositionally biased region" description="Basic and acidic residues" evidence="5">
    <location>
        <begin position="219"/>
        <end position="253"/>
    </location>
</feature>
<dbReference type="InterPro" id="IPR002942">
    <property type="entry name" value="S4_RNA-bd"/>
</dbReference>
<dbReference type="Pfam" id="PF00849">
    <property type="entry name" value="PseudoU_synth_2"/>
    <property type="match status" value="1"/>
</dbReference>
<dbReference type="Gene3D" id="3.30.70.1560">
    <property type="entry name" value="Alpha-L RNA-binding motif"/>
    <property type="match status" value="1"/>
</dbReference>
<evidence type="ECO:0000256" key="1">
    <source>
        <dbReference type="ARBA" id="ARBA00008348"/>
    </source>
</evidence>
<name>A0A1G6RQX8_9BACT</name>
<dbReference type="CDD" id="cd00165">
    <property type="entry name" value="S4"/>
    <property type="match status" value="1"/>
</dbReference>
<dbReference type="GO" id="GO:0000455">
    <property type="term" value="P:enzyme-directed rRNA pseudouridine synthesis"/>
    <property type="evidence" value="ECO:0007669"/>
    <property type="project" value="UniProtKB-ARBA"/>
</dbReference>
<comment type="similarity">
    <text evidence="1 4">Belongs to the pseudouridine synthase RsuA family.</text>
</comment>
<dbReference type="InterPro" id="IPR020094">
    <property type="entry name" value="TruA/RsuA/RluB/E/F_N"/>
</dbReference>
<dbReference type="SUPFAM" id="SSF55120">
    <property type="entry name" value="Pseudouridine synthase"/>
    <property type="match status" value="1"/>
</dbReference>
<feature type="compositionally biased region" description="Basic and acidic residues" evidence="5">
    <location>
        <begin position="263"/>
        <end position="283"/>
    </location>
</feature>
<evidence type="ECO:0000313" key="7">
    <source>
        <dbReference type="EMBL" id="SDD06385.1"/>
    </source>
</evidence>
<dbReference type="PROSITE" id="PS50889">
    <property type="entry name" value="S4"/>
    <property type="match status" value="1"/>
</dbReference>
<feature type="domain" description="RNA-binding S4" evidence="6">
    <location>
        <begin position="401"/>
        <end position="468"/>
    </location>
</feature>
<dbReference type="EMBL" id="FMYP01000078">
    <property type="protein sequence ID" value="SDD06385.1"/>
    <property type="molecule type" value="Genomic_DNA"/>
</dbReference>
<dbReference type="Proteomes" id="UP000199452">
    <property type="component" value="Unassembled WGS sequence"/>
</dbReference>
<dbReference type="FunFam" id="3.10.290.10:FF:000003">
    <property type="entry name" value="Pseudouridine synthase"/>
    <property type="match status" value="1"/>
</dbReference>
<dbReference type="NCBIfam" id="TIGR00093">
    <property type="entry name" value="pseudouridine synthase"/>
    <property type="match status" value="1"/>
</dbReference>
<reference evidence="7 8" key="1">
    <citation type="submission" date="2016-09" db="EMBL/GenBank/DDBJ databases">
        <authorList>
            <person name="Capua I."/>
            <person name="De Benedictis P."/>
            <person name="Joannis T."/>
            <person name="Lombin L.H."/>
            <person name="Cattoli G."/>
        </authorList>
    </citation>
    <scope>NUCLEOTIDE SEQUENCE [LARGE SCALE GENOMIC DNA]</scope>
    <source>
        <strain evidence="7 8">A7P-90m</strain>
    </source>
</reference>
<dbReference type="STRING" id="1640674.SAMN05216323_10784"/>
<dbReference type="InterPro" id="IPR050343">
    <property type="entry name" value="RsuA_PseudoU_synthase"/>
</dbReference>
<gene>
    <name evidence="7" type="ORF">SAMN05216323_10784</name>
</gene>
<organism evidence="7 8">
    <name type="scientific">Williamwhitmania taraxaci</name>
    <dbReference type="NCBI Taxonomy" id="1640674"/>
    <lineage>
        <taxon>Bacteria</taxon>
        <taxon>Pseudomonadati</taxon>
        <taxon>Bacteroidota</taxon>
        <taxon>Bacteroidia</taxon>
        <taxon>Bacteroidales</taxon>
        <taxon>Williamwhitmaniaceae</taxon>
        <taxon>Williamwhitmania</taxon>
    </lineage>
</organism>
<dbReference type="InterPro" id="IPR018496">
    <property type="entry name" value="PsdUridine_synth_RsuA/RluB_CS"/>
</dbReference>
<dbReference type="SMART" id="SM00363">
    <property type="entry name" value="S4"/>
    <property type="match status" value="1"/>
</dbReference>
<dbReference type="PANTHER" id="PTHR47683:SF2">
    <property type="entry name" value="RNA-BINDING S4 DOMAIN-CONTAINING PROTEIN"/>
    <property type="match status" value="1"/>
</dbReference>
<evidence type="ECO:0000256" key="2">
    <source>
        <dbReference type="ARBA" id="ARBA00023235"/>
    </source>
</evidence>
<evidence type="ECO:0000256" key="4">
    <source>
        <dbReference type="RuleBase" id="RU003887"/>
    </source>
</evidence>
<evidence type="ECO:0000259" key="6">
    <source>
        <dbReference type="SMART" id="SM00363"/>
    </source>
</evidence>
<dbReference type="Gene3D" id="3.10.290.10">
    <property type="entry name" value="RNA-binding S4 domain"/>
    <property type="match status" value="1"/>
</dbReference>
<dbReference type="InterPro" id="IPR036986">
    <property type="entry name" value="S4_RNA-bd_sf"/>
</dbReference>
<dbReference type="OrthoDB" id="9807213at2"/>
<dbReference type="InterPro" id="IPR042092">
    <property type="entry name" value="PsdUridine_s_RsuA/RluB/E/F_cat"/>
</dbReference>
<dbReference type="InterPro" id="IPR000748">
    <property type="entry name" value="PsdUridine_synth_RsuA/RluB/E/F"/>
</dbReference>
<dbReference type="InterPro" id="IPR020103">
    <property type="entry name" value="PsdUridine_synth_cat_dom_sf"/>
</dbReference>
<feature type="compositionally biased region" description="Basic and acidic residues" evidence="5">
    <location>
        <begin position="362"/>
        <end position="377"/>
    </location>
</feature>
<feature type="compositionally biased region" description="Basic and acidic residues" evidence="5">
    <location>
        <begin position="49"/>
        <end position="146"/>
    </location>
</feature>
<dbReference type="Pfam" id="PF01479">
    <property type="entry name" value="S4"/>
    <property type="match status" value="1"/>
</dbReference>
<sequence>MESENNKSQDNGGREGYNGGNESREAKKTEGSEGTYRPRTAKFTPKIVRSSEADQSERPTRDERPERDRSEVKDERRSGSDRPFWDNRPRRDDKPSGDRPTREDRPFERRERSSDRSDRPARDSRSGDRPFNRSSESTDRPFRGDRTSSSNDRPFRGDRDASRGEKPFRGGDKPAFGGDRDAARGERPFRGGDRDASRGDKPSFGGDRESRGARPAFGGDRDASRGEKPFRSGDRDASRGDRPAFGGDRESRGARPAFGGDRSAPRGERPFRGGDRDASRGDRPAFGGDRGAPRGDRPAFGGDRESRGARPAFGGDRGASRGDRPAYGGDRGASRGGDKPFRGGDRDRNDRNSATNPRFARPQRENWDGAEDGELKGFRSNRKHIQVYEPKPADYDPNKPIRLNRFIANAGICSRREADTYIQAGVVSINGVPATELGTKVNPTDEVRFNEELIKGEKKVYIILNKPKDCITTVDDPHAKSTVMDLVNTMCKERIYPVGRLDRNTTGVLLMTNDGDLATKLLHPSANKKKIYHAHLDKKVSEGDLEKLCSGLQLEDGRAYADVAAYVDNDQKQVGIEIHSGKNHIVRRMFESLGYDVVKLDRVYFSGLTKKGLARGEARFLNDKEVEMLARGAYE</sequence>
<dbReference type="EC" id="5.4.99.-" evidence="4"/>
<keyword evidence="2 4" id="KW-0413">Isomerase</keyword>
<evidence type="ECO:0000256" key="3">
    <source>
        <dbReference type="PROSITE-ProRule" id="PRU00182"/>
    </source>
</evidence>
<feature type="compositionally biased region" description="Basic and acidic residues" evidence="5">
    <location>
        <begin position="22"/>
        <end position="31"/>
    </location>
</feature>
<dbReference type="AlphaFoldDB" id="A0A1G6RQX8"/>
<feature type="compositionally biased region" description="Basic and acidic residues" evidence="5">
    <location>
        <begin position="153"/>
        <end position="212"/>
    </location>
</feature>
<dbReference type="PROSITE" id="PS01149">
    <property type="entry name" value="PSI_RSU"/>
    <property type="match status" value="1"/>
</dbReference>
<dbReference type="CDD" id="cd02870">
    <property type="entry name" value="PseudoU_synth_RsuA_like"/>
    <property type="match status" value="1"/>
</dbReference>
<dbReference type="InterPro" id="IPR006145">
    <property type="entry name" value="PsdUridine_synth_RsuA/RluA"/>
</dbReference>
<dbReference type="Gene3D" id="3.30.70.580">
    <property type="entry name" value="Pseudouridine synthase I, catalytic domain, N-terminal subdomain"/>
    <property type="match status" value="1"/>
</dbReference>
<evidence type="ECO:0000256" key="5">
    <source>
        <dbReference type="SAM" id="MobiDB-lite"/>
    </source>
</evidence>
<dbReference type="SUPFAM" id="SSF55174">
    <property type="entry name" value="Alpha-L RNA-binding motif"/>
    <property type="match status" value="1"/>
</dbReference>
<proteinExistence type="inferred from homology"/>
<dbReference type="GO" id="GO:0003723">
    <property type="term" value="F:RNA binding"/>
    <property type="evidence" value="ECO:0007669"/>
    <property type="project" value="UniProtKB-KW"/>
</dbReference>
<feature type="compositionally biased region" description="Basic and acidic residues" evidence="5">
    <location>
        <begin position="291"/>
        <end position="308"/>
    </location>
</feature>
<protein>
    <recommendedName>
        <fullName evidence="4">Pseudouridine synthase</fullName>
        <ecNumber evidence="4">5.4.99.-</ecNumber>
    </recommendedName>
</protein>
<dbReference type="GO" id="GO:0120159">
    <property type="term" value="F:rRNA pseudouridine synthase activity"/>
    <property type="evidence" value="ECO:0007669"/>
    <property type="project" value="UniProtKB-ARBA"/>
</dbReference>
<evidence type="ECO:0000313" key="8">
    <source>
        <dbReference type="Proteomes" id="UP000199452"/>
    </source>
</evidence>
<keyword evidence="3" id="KW-0694">RNA-binding</keyword>
<keyword evidence="8" id="KW-1185">Reference proteome</keyword>
<accession>A0A1G6RQX8</accession>
<feature type="region of interest" description="Disordered" evidence="5">
    <location>
        <begin position="1"/>
        <end position="382"/>
    </location>
</feature>